<proteinExistence type="predicted"/>
<dbReference type="EMBL" id="BMFN01000002">
    <property type="protein sequence ID" value="GGF69683.1"/>
    <property type="molecule type" value="Genomic_DNA"/>
</dbReference>
<accession>A0ACB5PT74</accession>
<organism evidence="1 2">
    <name type="scientific">Hymenobacter qilianensis</name>
    <dbReference type="NCBI Taxonomy" id="1385715"/>
    <lineage>
        <taxon>Bacteria</taxon>
        <taxon>Pseudomonadati</taxon>
        <taxon>Bacteroidota</taxon>
        <taxon>Cytophagia</taxon>
        <taxon>Cytophagales</taxon>
        <taxon>Hymenobacteraceae</taxon>
        <taxon>Hymenobacter</taxon>
    </lineage>
</organism>
<evidence type="ECO:0000313" key="1">
    <source>
        <dbReference type="EMBL" id="GGF69683.1"/>
    </source>
</evidence>
<reference evidence="1 2" key="1">
    <citation type="journal article" date="2019" name="Int. J. Syst. Evol. Microbiol.">
        <title>The Global Catalogue of Microorganisms (GCM) 10K type strain sequencing project: providing services to taxonomists for standard genome sequencing and annotation.</title>
        <authorList>
            <consortium name="The Broad Institute Genomics Platform"/>
            <consortium name="The Broad Institute Genome Sequencing Center for Infectious Disease"/>
            <person name="Wu L."/>
            <person name="Ma J."/>
        </authorList>
    </citation>
    <scope>NUCLEOTIDE SEQUENCE [LARGE SCALE GENOMIC DNA]</scope>
    <source>
        <strain evidence="1 2">CGMCC 1.12720</strain>
    </source>
</reference>
<keyword evidence="1" id="KW-0378">Hydrolase</keyword>
<dbReference type="Proteomes" id="UP000605392">
    <property type="component" value="Unassembled WGS sequence"/>
</dbReference>
<gene>
    <name evidence="1" type="primary">fpp1</name>
    <name evidence="1" type="ORF">GCM10011375_25970</name>
</gene>
<comment type="caution">
    <text evidence="1">The sequence shown here is derived from an EMBL/GenBank/DDBJ whole genome shotgun (WGS) entry which is preliminary data.</text>
</comment>
<keyword evidence="1" id="KW-0645">Protease</keyword>
<keyword evidence="1" id="KW-0482">Metalloprotease</keyword>
<sequence>MRAALQAASVPRKGAKASQGIVLSLPLPDGSSQRFQVTETAVLPPRLAALYPRIKTYSAQSLDDPKTTAQLDLTPAGFHAQILMGATTVYIDPAAPGDTVNHRVFYRSAMRRGGEACLTTDVKRKLPPTNQLRANGAQLRTYRLAVACTGEYAITKGGTKADALAGIVTTINRVNGIYEQELAIQLQLVPTNDALIFLDPATDPYTNTNASDLLTENQRTTDALIGSANYDLGHVFGTRVGGLAYVGTVCDASFKAGGTTGQADPSGDAFAVDFVAHELGHQFGADHTFNGTTGFCTSSRAASWAYEPGSGGSIMSYAGLCAPQNIQPSSFPYFHSRSRDQILDYVTAFGTCAQATGSGNQPPVVDAGGNFRIPARTPFTLSGKSSDPDGDAVSYTWEQNDLGPAGNPAAPVGDAPLFRFLPPSASASRTFPDLAGLLSGNALPPGELLPAYARRLHFRLVARDQRRPAGGTDYDTTSVAVVSTAGPFTVAPEGTGWQPGNDQQVSWAVAATDQAPINATQVDILLSTDGGLTFPTTLAAATPNDGCQIVRIPAGLNTTTARIKIQATENIFFAISPQNFSIQALSAPTFYLTPACLPGGFLALCPGTSTTLSLNVGQTGGFAGDVALSAADVPAGVTVDFAPSPVAVGGTAAVRIAVGTAALPGTYSLLLKGTSGSLVQEQRVSLVIEQVVTQAPQPTSPDATLQTSQRPRFGWNSLPGAIAYEVQVATDVSFLNIVASQTSLSELAFTPTQELAAGARYFWRVRGRSVCGAGPYSTPILFQTSPSVCQSIVATRIPVSIAAGPNAEATAVITVASTERVSNVRVRNVAVTAPNADGLILTLTSPSGREATLLARACAGTSNLNISFDDQAAALICPPASGSTVRPVSPLANLINDPAAGDWTLAIRNQSTGQATLTGWTLELCTIPTVLSSTVVSTAFANLEVFPNPSEGVFEVNLNNDQRGPVMMLVTDAIGRTIRSETLLKMADQLSYRLDLSTVSRGIYHLRLTSAQGTSMRRLVRK</sequence>
<protein>
    <submittedName>
        <fullName evidence="1">Metalloprotease Fpp1</fullName>
    </submittedName>
</protein>
<keyword evidence="2" id="KW-1185">Reference proteome</keyword>
<name>A0ACB5PT74_9BACT</name>
<evidence type="ECO:0000313" key="2">
    <source>
        <dbReference type="Proteomes" id="UP000605392"/>
    </source>
</evidence>